<protein>
    <submittedName>
        <fullName evidence="2">Uncharacterized protein</fullName>
    </submittedName>
</protein>
<keyword evidence="1" id="KW-1133">Transmembrane helix</keyword>
<feature type="non-terminal residue" evidence="2">
    <location>
        <position position="1"/>
    </location>
</feature>
<accession>X1Q7N7</accession>
<feature type="transmembrane region" description="Helical" evidence="1">
    <location>
        <begin position="12"/>
        <end position="29"/>
    </location>
</feature>
<dbReference type="EMBL" id="BARV01042769">
    <property type="protein sequence ID" value="GAI50786.1"/>
    <property type="molecule type" value="Genomic_DNA"/>
</dbReference>
<gene>
    <name evidence="2" type="ORF">S06H3_64164</name>
</gene>
<organism evidence="2">
    <name type="scientific">marine sediment metagenome</name>
    <dbReference type="NCBI Taxonomy" id="412755"/>
    <lineage>
        <taxon>unclassified sequences</taxon>
        <taxon>metagenomes</taxon>
        <taxon>ecological metagenomes</taxon>
    </lineage>
</organism>
<keyword evidence="1" id="KW-0472">Membrane</keyword>
<proteinExistence type="predicted"/>
<reference evidence="2" key="1">
    <citation type="journal article" date="2014" name="Front. Microbiol.">
        <title>High frequency of phylogenetically diverse reductive dehalogenase-homologous genes in deep subseafloor sedimentary metagenomes.</title>
        <authorList>
            <person name="Kawai M."/>
            <person name="Futagami T."/>
            <person name="Toyoda A."/>
            <person name="Takaki Y."/>
            <person name="Nishi S."/>
            <person name="Hori S."/>
            <person name="Arai W."/>
            <person name="Tsubouchi T."/>
            <person name="Morono Y."/>
            <person name="Uchiyama I."/>
            <person name="Ito T."/>
            <person name="Fujiyama A."/>
            <person name="Inagaki F."/>
            <person name="Takami H."/>
        </authorList>
    </citation>
    <scope>NUCLEOTIDE SEQUENCE</scope>
    <source>
        <strain evidence="2">Expedition CK06-06</strain>
    </source>
</reference>
<sequence>ESDPWSSVHRQVAVAVAAVVAAVELYRLWMIP</sequence>
<evidence type="ECO:0000313" key="2">
    <source>
        <dbReference type="EMBL" id="GAI50786.1"/>
    </source>
</evidence>
<comment type="caution">
    <text evidence="2">The sequence shown here is derived from an EMBL/GenBank/DDBJ whole genome shotgun (WGS) entry which is preliminary data.</text>
</comment>
<dbReference type="AlphaFoldDB" id="X1Q7N7"/>
<evidence type="ECO:0000256" key="1">
    <source>
        <dbReference type="SAM" id="Phobius"/>
    </source>
</evidence>
<keyword evidence="1" id="KW-0812">Transmembrane</keyword>
<name>X1Q7N7_9ZZZZ</name>